<feature type="compositionally biased region" description="Basic and acidic residues" evidence="1">
    <location>
        <begin position="239"/>
        <end position="261"/>
    </location>
</feature>
<evidence type="ECO:0000313" key="3">
    <source>
        <dbReference type="EMBL" id="WFD02804.1"/>
    </source>
</evidence>
<name>A0AAF0E1G6_9BASI</name>
<accession>A0AAF0E1G6</accession>
<feature type="region of interest" description="Disordered" evidence="1">
    <location>
        <begin position="319"/>
        <end position="371"/>
    </location>
</feature>
<reference evidence="3" key="1">
    <citation type="submission" date="2023-03" db="EMBL/GenBank/DDBJ databases">
        <title>Mating type loci evolution in Malassezia.</title>
        <authorList>
            <person name="Coelho M.A."/>
        </authorList>
    </citation>
    <scope>NUCLEOTIDE SEQUENCE</scope>
    <source>
        <strain evidence="3">CBS 7876</strain>
    </source>
</reference>
<feature type="region of interest" description="Disordered" evidence="1">
    <location>
        <begin position="21"/>
        <end position="75"/>
    </location>
</feature>
<evidence type="ECO:0000313" key="4">
    <source>
        <dbReference type="Proteomes" id="UP001214603"/>
    </source>
</evidence>
<evidence type="ECO:0008006" key="5">
    <source>
        <dbReference type="Google" id="ProtNLM"/>
    </source>
</evidence>
<feature type="transmembrane region" description="Helical" evidence="2">
    <location>
        <begin position="152"/>
        <end position="174"/>
    </location>
</feature>
<evidence type="ECO:0000256" key="2">
    <source>
        <dbReference type="SAM" id="Phobius"/>
    </source>
</evidence>
<protein>
    <recommendedName>
        <fullName evidence="5">Peroxin-14</fullName>
    </recommendedName>
</protein>
<organism evidence="3 4">
    <name type="scientific">Malassezia obtusa</name>
    <dbReference type="NCBI Taxonomy" id="76774"/>
    <lineage>
        <taxon>Eukaryota</taxon>
        <taxon>Fungi</taxon>
        <taxon>Dikarya</taxon>
        <taxon>Basidiomycota</taxon>
        <taxon>Ustilaginomycotina</taxon>
        <taxon>Malasseziomycetes</taxon>
        <taxon>Malasseziales</taxon>
        <taxon>Malasseziaceae</taxon>
        <taxon>Malassezia</taxon>
    </lineage>
</organism>
<dbReference type="Gene3D" id="1.10.10.10">
    <property type="entry name" value="Winged helix-like DNA-binding domain superfamily/Winged helix DNA-binding domain"/>
    <property type="match status" value="1"/>
</dbReference>
<gene>
    <name evidence="3" type="ORF">MOBT1_001489</name>
</gene>
<dbReference type="AlphaFoldDB" id="A0AAF0E1G6"/>
<evidence type="ECO:0000256" key="1">
    <source>
        <dbReference type="SAM" id="MobiDB-lite"/>
    </source>
</evidence>
<sequence>MGSDQAPEDAQHAQAVRFLTTLRSHAGNEDAAQPMVLTDEQREFLQSKGLSDEAIERARRDAERPENLPLTDAYMSMHTQDHSLDALYDRAKRAFDEPPETTPPPPVPPASYPTSPLALYSTGNTPPRDANEVLSNYAATLMKPRYDVLIEFFRILHLVLMFGGGAAAIGVALYRRYVLPRLSQMIDARSELVRLQLEQFGKLTELVTGLRSARIGKLLPPNYEPEWVDAPVEAPSEAEEPKEPAEDAKDEKDDAAEPKEGETDEQPASEKAPDALENEEPAEEEEKPEPAKVLAPIDVTAPLRSALDTLQHTLRLAARAQSGERRVASASVSDDVEADDDGLIDLGAPESVSSHESEANSPIPPVAPTRAMRSFNGTMESFRSDVRARLLEEEDALSAVSSRFSAYGVGQARASTTPQPAAEMQQIKAEIRSLKGLMLSRYVCYVLTQTQLPVVHACLARDALVQYARVHELVA</sequence>
<dbReference type="Proteomes" id="UP001214603">
    <property type="component" value="Chromosome 2"/>
</dbReference>
<keyword evidence="2" id="KW-0812">Transmembrane</keyword>
<dbReference type="EMBL" id="CP119935">
    <property type="protein sequence ID" value="WFD02804.1"/>
    <property type="molecule type" value="Genomic_DNA"/>
</dbReference>
<dbReference type="InterPro" id="IPR036388">
    <property type="entry name" value="WH-like_DNA-bd_sf"/>
</dbReference>
<feature type="region of interest" description="Disordered" evidence="1">
    <location>
        <begin position="232"/>
        <end position="294"/>
    </location>
</feature>
<keyword evidence="4" id="KW-1185">Reference proteome</keyword>
<proteinExistence type="predicted"/>
<feature type="compositionally biased region" description="Acidic residues" evidence="1">
    <location>
        <begin position="276"/>
        <end position="287"/>
    </location>
</feature>
<keyword evidence="2" id="KW-1133">Transmembrane helix</keyword>
<feature type="compositionally biased region" description="Basic and acidic residues" evidence="1">
    <location>
        <begin position="39"/>
        <end position="66"/>
    </location>
</feature>
<keyword evidence="2" id="KW-0472">Membrane</keyword>
<feature type="compositionally biased region" description="Acidic residues" evidence="1">
    <location>
        <begin position="334"/>
        <end position="343"/>
    </location>
</feature>